<accession>A0A8T0I8I4</accession>
<evidence type="ECO:0000256" key="9">
    <source>
        <dbReference type="PROSITE-ProRule" id="PRU00103"/>
    </source>
</evidence>
<dbReference type="SUPFAM" id="SSF52540">
    <property type="entry name" value="P-loop containing nucleoside triphosphate hydrolases"/>
    <property type="match status" value="2"/>
</dbReference>
<keyword evidence="8" id="KW-0539">Nucleus</keyword>
<dbReference type="GO" id="GO:0003677">
    <property type="term" value="F:DNA binding"/>
    <property type="evidence" value="ECO:0007669"/>
    <property type="project" value="UniProtKB-KW"/>
</dbReference>
<evidence type="ECO:0000313" key="13">
    <source>
        <dbReference type="EMBL" id="KAG0579295.1"/>
    </source>
</evidence>
<feature type="repeat" description="HEAT" evidence="9">
    <location>
        <begin position="711"/>
        <end position="749"/>
    </location>
</feature>
<evidence type="ECO:0000256" key="7">
    <source>
        <dbReference type="ARBA" id="ARBA00023125"/>
    </source>
</evidence>
<gene>
    <name evidence="13" type="ORF">KC19_4G088800</name>
</gene>
<dbReference type="SUPFAM" id="SSF48371">
    <property type="entry name" value="ARM repeat"/>
    <property type="match status" value="1"/>
</dbReference>
<dbReference type="Pfam" id="PF00176">
    <property type="entry name" value="SNF2-rel_dom"/>
    <property type="match status" value="1"/>
</dbReference>
<dbReference type="FunFam" id="3.40.50.300:FF:000428">
    <property type="entry name" value="TATA-binding protein-associated factor 172"/>
    <property type="match status" value="1"/>
</dbReference>
<dbReference type="InterPro" id="IPR016024">
    <property type="entry name" value="ARM-type_fold"/>
</dbReference>
<evidence type="ECO:0000256" key="6">
    <source>
        <dbReference type="ARBA" id="ARBA00022840"/>
    </source>
</evidence>
<evidence type="ECO:0000259" key="11">
    <source>
        <dbReference type="PROSITE" id="PS51192"/>
    </source>
</evidence>
<dbReference type="FunFam" id="1.25.10.10:FF:001514">
    <property type="entry name" value="SNF2 superfamily chromatin remodeling protein"/>
    <property type="match status" value="1"/>
</dbReference>
<dbReference type="PANTHER" id="PTHR36498">
    <property type="entry name" value="TATA-BINDING PROTEIN-ASSOCIATED FACTOR 172"/>
    <property type="match status" value="1"/>
</dbReference>
<dbReference type="InterPro" id="IPR011989">
    <property type="entry name" value="ARM-like"/>
</dbReference>
<dbReference type="InterPro" id="IPR038718">
    <property type="entry name" value="SNF2-like_sf"/>
</dbReference>
<dbReference type="Pfam" id="PF00271">
    <property type="entry name" value="Helicase_C"/>
    <property type="match status" value="1"/>
</dbReference>
<keyword evidence="14" id="KW-1185">Reference proteome</keyword>
<evidence type="ECO:0000256" key="8">
    <source>
        <dbReference type="ARBA" id="ARBA00023242"/>
    </source>
</evidence>
<evidence type="ECO:0000256" key="1">
    <source>
        <dbReference type="ARBA" id="ARBA00004123"/>
    </source>
</evidence>
<keyword evidence="5" id="KW-0347">Helicase</keyword>
<dbReference type="Proteomes" id="UP000822688">
    <property type="component" value="Chromosome 4"/>
</dbReference>
<comment type="subcellular location">
    <subcellularLocation>
        <location evidence="1">Nucleus</location>
    </subcellularLocation>
</comment>
<feature type="region of interest" description="Disordered" evidence="10">
    <location>
        <begin position="1153"/>
        <end position="1174"/>
    </location>
</feature>
<dbReference type="SMART" id="SM00487">
    <property type="entry name" value="DEXDc"/>
    <property type="match status" value="1"/>
</dbReference>
<dbReference type="InterPro" id="IPR044078">
    <property type="entry name" value="Mot1_ATP-bd"/>
</dbReference>
<dbReference type="InterPro" id="IPR001650">
    <property type="entry name" value="Helicase_C-like"/>
</dbReference>
<dbReference type="InterPro" id="IPR022707">
    <property type="entry name" value="Mot1_central_dom"/>
</dbReference>
<proteinExistence type="predicted"/>
<dbReference type="PROSITE" id="PS50077">
    <property type="entry name" value="HEAT_REPEAT"/>
    <property type="match status" value="1"/>
</dbReference>
<dbReference type="EMBL" id="CM026424">
    <property type="protein sequence ID" value="KAG0579295.1"/>
    <property type="molecule type" value="Genomic_DNA"/>
</dbReference>
<keyword evidence="4" id="KW-0378">Hydrolase</keyword>
<dbReference type="Gene3D" id="3.40.50.10810">
    <property type="entry name" value="Tandem AAA-ATPase domain"/>
    <property type="match status" value="1"/>
</dbReference>
<dbReference type="GO" id="GO:0016887">
    <property type="term" value="F:ATP hydrolysis activity"/>
    <property type="evidence" value="ECO:0007669"/>
    <property type="project" value="InterPro"/>
</dbReference>
<dbReference type="Gene3D" id="3.40.50.300">
    <property type="entry name" value="P-loop containing nucleotide triphosphate hydrolases"/>
    <property type="match status" value="1"/>
</dbReference>
<dbReference type="PANTHER" id="PTHR36498:SF1">
    <property type="entry name" value="TATA-BINDING PROTEIN-ASSOCIATED FACTOR 172"/>
    <property type="match status" value="1"/>
</dbReference>
<reference evidence="13" key="1">
    <citation type="submission" date="2020-06" db="EMBL/GenBank/DDBJ databases">
        <title>WGS assembly of Ceratodon purpureus strain R40.</title>
        <authorList>
            <person name="Carey S.B."/>
            <person name="Jenkins J."/>
            <person name="Shu S."/>
            <person name="Lovell J.T."/>
            <person name="Sreedasyam A."/>
            <person name="Maumus F."/>
            <person name="Tiley G.P."/>
            <person name="Fernandez-Pozo N."/>
            <person name="Barry K."/>
            <person name="Chen C."/>
            <person name="Wang M."/>
            <person name="Lipzen A."/>
            <person name="Daum C."/>
            <person name="Saski C.A."/>
            <person name="Payton A.C."/>
            <person name="Mcbreen J.C."/>
            <person name="Conrad R.E."/>
            <person name="Kollar L.M."/>
            <person name="Olsson S."/>
            <person name="Huttunen S."/>
            <person name="Landis J.B."/>
            <person name="Wickett N.J."/>
            <person name="Johnson M.G."/>
            <person name="Rensing S.A."/>
            <person name="Grimwood J."/>
            <person name="Schmutz J."/>
            <person name="Mcdaniel S.F."/>
        </authorList>
    </citation>
    <scope>NUCLEOTIDE SEQUENCE</scope>
    <source>
        <strain evidence="13">R40</strain>
    </source>
</reference>
<dbReference type="GO" id="GO:0005634">
    <property type="term" value="C:nucleus"/>
    <property type="evidence" value="ECO:0007669"/>
    <property type="project" value="UniProtKB-SubCell"/>
</dbReference>
<dbReference type="CDD" id="cd18793">
    <property type="entry name" value="SF2_C_SNF"/>
    <property type="match status" value="1"/>
</dbReference>
<keyword evidence="2" id="KW-0677">Repeat</keyword>
<evidence type="ECO:0000256" key="3">
    <source>
        <dbReference type="ARBA" id="ARBA00022741"/>
    </source>
</evidence>
<dbReference type="InterPro" id="IPR000330">
    <property type="entry name" value="SNF2_N"/>
</dbReference>
<feature type="domain" description="Helicase C-terminal" evidence="12">
    <location>
        <begin position="1915"/>
        <end position="2093"/>
    </location>
</feature>
<dbReference type="InterPro" id="IPR027417">
    <property type="entry name" value="P-loop_NTPase"/>
</dbReference>
<dbReference type="GO" id="GO:0005524">
    <property type="term" value="F:ATP binding"/>
    <property type="evidence" value="ECO:0007669"/>
    <property type="project" value="UniProtKB-KW"/>
</dbReference>
<feature type="compositionally biased region" description="Basic and acidic residues" evidence="10">
    <location>
        <begin position="377"/>
        <end position="409"/>
    </location>
</feature>
<feature type="region of interest" description="Disordered" evidence="10">
    <location>
        <begin position="237"/>
        <end position="279"/>
    </location>
</feature>
<evidence type="ECO:0000256" key="2">
    <source>
        <dbReference type="ARBA" id="ARBA00022737"/>
    </source>
</evidence>
<keyword evidence="3" id="KW-0547">Nucleotide-binding</keyword>
<protein>
    <submittedName>
        <fullName evidence="13">Uncharacterized protein</fullName>
    </submittedName>
</protein>
<dbReference type="GO" id="GO:0004386">
    <property type="term" value="F:helicase activity"/>
    <property type="evidence" value="ECO:0007669"/>
    <property type="project" value="UniProtKB-KW"/>
</dbReference>
<feature type="region of interest" description="Disordered" evidence="10">
    <location>
        <begin position="1293"/>
        <end position="1314"/>
    </location>
</feature>
<dbReference type="Pfam" id="PF12054">
    <property type="entry name" value="DUF3535"/>
    <property type="match status" value="1"/>
</dbReference>
<dbReference type="InterPro" id="IPR049730">
    <property type="entry name" value="SNF2/RAD54-like_C"/>
</dbReference>
<name>A0A8T0I8I4_CERPU</name>
<feature type="domain" description="Helicase ATP-binding" evidence="11">
    <location>
        <begin position="1578"/>
        <end position="1753"/>
    </location>
</feature>
<evidence type="ECO:0000256" key="5">
    <source>
        <dbReference type="ARBA" id="ARBA00022806"/>
    </source>
</evidence>
<dbReference type="InterPro" id="IPR021133">
    <property type="entry name" value="HEAT_type_2"/>
</dbReference>
<evidence type="ECO:0000313" key="14">
    <source>
        <dbReference type="Proteomes" id="UP000822688"/>
    </source>
</evidence>
<keyword evidence="7" id="KW-0238">DNA-binding</keyword>
<evidence type="ECO:0000259" key="12">
    <source>
        <dbReference type="PROSITE" id="PS51194"/>
    </source>
</evidence>
<feature type="compositionally biased region" description="Polar residues" evidence="10">
    <location>
        <begin position="431"/>
        <end position="440"/>
    </location>
</feature>
<dbReference type="InterPro" id="IPR044972">
    <property type="entry name" value="Mot1"/>
</dbReference>
<dbReference type="Gene3D" id="1.25.10.10">
    <property type="entry name" value="Leucine-rich Repeat Variant"/>
    <property type="match status" value="3"/>
</dbReference>
<dbReference type="Pfam" id="PF24987">
    <property type="entry name" value="HEAT_EF3_N"/>
    <property type="match status" value="1"/>
</dbReference>
<comment type="caution">
    <text evidence="13">The sequence shown here is derived from an EMBL/GenBank/DDBJ whole genome shotgun (WGS) entry which is preliminary data.</text>
</comment>
<keyword evidence="6" id="KW-0067">ATP-binding</keyword>
<organism evidence="13 14">
    <name type="scientific">Ceratodon purpureus</name>
    <name type="common">Fire moss</name>
    <name type="synonym">Dicranum purpureum</name>
    <dbReference type="NCBI Taxonomy" id="3225"/>
    <lineage>
        <taxon>Eukaryota</taxon>
        <taxon>Viridiplantae</taxon>
        <taxon>Streptophyta</taxon>
        <taxon>Embryophyta</taxon>
        <taxon>Bryophyta</taxon>
        <taxon>Bryophytina</taxon>
        <taxon>Bryopsida</taxon>
        <taxon>Dicranidae</taxon>
        <taxon>Pseudoditrichales</taxon>
        <taxon>Ditrichaceae</taxon>
        <taxon>Ceratodon</taxon>
    </lineage>
</organism>
<dbReference type="PROSITE" id="PS51194">
    <property type="entry name" value="HELICASE_CTER"/>
    <property type="match status" value="1"/>
</dbReference>
<evidence type="ECO:0000256" key="10">
    <source>
        <dbReference type="SAM" id="MobiDB-lite"/>
    </source>
</evidence>
<feature type="region of interest" description="Disordered" evidence="10">
    <location>
        <begin position="351"/>
        <end position="442"/>
    </location>
</feature>
<feature type="region of interest" description="Disordered" evidence="10">
    <location>
        <begin position="960"/>
        <end position="985"/>
    </location>
</feature>
<dbReference type="InterPro" id="IPR014001">
    <property type="entry name" value="Helicase_ATP-bd"/>
</dbReference>
<sequence>MAQQTSRLHRLLTLLDTGSTSTTRRTAARQIGDIAKQHRGELRPLLRRVRQFLRSKSWDTRVAAAQAIGAIAENVPHTTVKDLFASAEAELGKEGQPEKLLEALNAQHNEGGALTFQSFDMQGVLENGAQLLSSGGQEYDVGVDNSRTPAERLARQKQNLRRRLGLDGCEQFMDVNDMIRDEDLLGHRVSASGNGEASARDFFAQPQVLKQEVHELVATMVPGGLSRSLSARERNMLKRKAKVSPKDGGKEWGEEEESEEPTSKRAKQMKSVVSEQSQGGDTKLVLDVVLDDENQEGDNDGEWPFSHLVELLIHDMFDPVWEVRHGSLMALREILSVQAASAGVVATVVEEEAGAETETEAEVQAEAEAEAEVEVEAEAKAESPNDLPDSERKDSEKEIMASSPRKENMIDLNLDISEEDNGEFKKPKEPSSPTTQNLNWTGLPEVINSKPDWMKAGQQAVKTELSLGEMKSELKLGHLKSEGLDALKSGLTLDLGNSQGLGPLKSELNLDLGTVKPELSLGVVKPELGLDLNMEVTEEPMIVKEEAGIPEEKPATVKEEPVTVKEELLIVKEEKKLESKTRPSLFWRPHVSASYSHETKDSKVVTAAKKALAANIYFLQDCTIRLLCVFALDRFGDYVSDQVVAPVRETCAQVMGAVIKHMPPSLVHETLSILLKMQNRPEWEVRHGSLLGIKYLVAVRQEMLLKLLPRVLPACMAGLEDADDDVRAVAAEALTPAAAALVASAESKHVTTILLSLWDILLDLDDLSPSTSSVMHLLAELYSQPHVDSKTVVDKPMFLDLNEAMMEDSTGGENSIGAAEDDPFLLSTLAPRLWPFMRHNITSVRLAAIRTLERLLESGDHRANGDSGSSWAVPILGDALRMVFQNLLLESDETVIQCSQRVWRLLLQCPEANLAEEATAYLSAWLKLASTAAGAPLEASKMYSPNSLPRKSRRRAAAKLKAVRGDTSAGGETSWQPPRPNKVREQSQVVVGAEGEKSIVLMRVTTARALGILAASLPSKLFPTVVTSVTELLSSPYGTQRQVASMVIVSWFKEIKSRADQGKTLEAATAIQPVQVRLLELLGCGDPSSPTPGSTSPYGELSRMFTKMRTEAGALIKHAESIGTFKRSLLASLPSTDTISAEVAVDLASRLLQTSQPHGGDGDEKSTSASDAMESARQRLLGTAGYLQVVQGNLHMSVLASLAGAVVWMGELPVKLNPVIQPLMAAIKREQEEALQQPAAEALAEVIVQCVGRKPSPNEKLIKNLCTLVCADPVETPKATPANAIAVIPEETEAPAPGKGNKHAKLPPLPAGEERARAEGAITRRGAELALKSLCDKFGSSLLDQLPKLWDCLTESLGHPAPAVSDQSAVSLPVLTAEPQALISNLQVVRSIAPVVNRALRPKILTLLPAIFSCVRHDHAAVRLIASRCLTAMAQNMVEPVMASVLRTAVPMLGDTTSVEARQGAGMLITALVEGLGTELVAYSPLLIVPLLGCMSDSNPHVRQSVTSSFAALVPLLPLARGVPPPQGLDDCQASRSAEDTGFLEQLLDNSQVEDYKLLVPINATLRRYQQEGINWLAFLKRFKLHGILCDDMGLGKTLQSSAIVASDTVERANAFAISKSPDVAPLPSLVVCPSTLVGHWAYEIEKFIPTDILNPLQYAGSPQERTNLRSRFPKHNIVITSYDVLRKDIDFLAQQVWNYCILDEGHIIKSAKSKITLAAKRIQADHRLLLSGTPIQNNVLELWSLFDFLMPGFLGTERQFQSKYGKPLQASREGKCSSKEAEAGVLAMEALHKQVMPFLLRRTKDEVLADLPPKIIQDRYCDLSPLQLQLYEDFSHSQAKQEVSTLVQTYGGPSVPEAPAASPPSTHVFQALQYLRKLCSHPLLVLEDERQAARHADAIAQSGSKDLHDLQHAPKLQALRDILEECGIGMPAAAETSVGAEGGQHRVLIFAQLKNFLDIIEKDLFQTHMKGVTYLRLDGSVESEKRFDIVKAFNSDPTIDVLLLTTHVGGLGLNLTAADTVVFMEHDWNPMRDLQAMDRAHRLGQKRVVNVHRLIMRGTLEEKIMSLQRFKISVANTVINAENASLNTMDTTQLLDLFTVSGNTGKAGTSKKAGDDESDAAASVGANKGLKSILNNLEELWDQSQYTEEYNLGQFVARLNG</sequence>
<dbReference type="PROSITE" id="PS51192">
    <property type="entry name" value="HELICASE_ATP_BIND_1"/>
    <property type="match status" value="1"/>
</dbReference>
<dbReference type="FunFam" id="3.40.50.10810:FF:000009">
    <property type="entry name" value="B-TFIID TATA-box-binding protein-associated factor 1"/>
    <property type="match status" value="1"/>
</dbReference>
<dbReference type="SMART" id="SM00490">
    <property type="entry name" value="HELICc"/>
    <property type="match status" value="1"/>
</dbReference>
<dbReference type="GO" id="GO:0017025">
    <property type="term" value="F:TBP-class protein binding"/>
    <property type="evidence" value="ECO:0007669"/>
    <property type="project" value="InterPro"/>
</dbReference>
<evidence type="ECO:0000256" key="4">
    <source>
        <dbReference type="ARBA" id="ARBA00022801"/>
    </source>
</evidence>
<dbReference type="CDD" id="cd17999">
    <property type="entry name" value="DEXHc_Mot1"/>
    <property type="match status" value="1"/>
</dbReference>
<feature type="compositionally biased region" description="Acidic residues" evidence="10">
    <location>
        <begin position="351"/>
        <end position="376"/>
    </location>
</feature>